<name>A0A0D2J6Z2_9BACT</name>
<keyword evidence="1" id="KW-0472">Membrane</keyword>
<keyword evidence="1" id="KW-1133">Transmembrane helix</keyword>
<feature type="transmembrane region" description="Helical" evidence="1">
    <location>
        <begin position="129"/>
        <end position="146"/>
    </location>
</feature>
<evidence type="ECO:0008006" key="4">
    <source>
        <dbReference type="Google" id="ProtNLM"/>
    </source>
</evidence>
<evidence type="ECO:0000313" key="3">
    <source>
        <dbReference type="Proteomes" id="UP000032233"/>
    </source>
</evidence>
<organism evidence="2 3">
    <name type="scientific">Dethiosulfatarculus sandiegensis</name>
    <dbReference type="NCBI Taxonomy" id="1429043"/>
    <lineage>
        <taxon>Bacteria</taxon>
        <taxon>Pseudomonadati</taxon>
        <taxon>Thermodesulfobacteriota</taxon>
        <taxon>Desulfarculia</taxon>
        <taxon>Desulfarculales</taxon>
        <taxon>Desulfarculaceae</taxon>
        <taxon>Dethiosulfatarculus</taxon>
    </lineage>
</organism>
<protein>
    <recommendedName>
        <fullName evidence="4">Yip1 domain-containing protein</fullName>
    </recommendedName>
</protein>
<dbReference type="EMBL" id="AZAC01000014">
    <property type="protein sequence ID" value="KIX13944.1"/>
    <property type="molecule type" value="Genomic_DNA"/>
</dbReference>
<feature type="transmembrane region" description="Helical" evidence="1">
    <location>
        <begin position="44"/>
        <end position="63"/>
    </location>
</feature>
<evidence type="ECO:0000313" key="2">
    <source>
        <dbReference type="EMBL" id="KIX13944.1"/>
    </source>
</evidence>
<keyword evidence="3" id="KW-1185">Reference proteome</keyword>
<feature type="transmembrane region" description="Helical" evidence="1">
    <location>
        <begin position="99"/>
        <end position="117"/>
    </location>
</feature>
<feature type="transmembrane region" description="Helical" evidence="1">
    <location>
        <begin position="180"/>
        <end position="203"/>
    </location>
</feature>
<dbReference type="AlphaFoldDB" id="A0A0D2J6Z2"/>
<accession>A0A0D2J6Z2</accession>
<dbReference type="RefSeq" id="WP_044348858.1">
    <property type="nucleotide sequence ID" value="NZ_AZAC01000014.1"/>
</dbReference>
<feature type="transmembrane region" description="Helical" evidence="1">
    <location>
        <begin position="153"/>
        <end position="174"/>
    </location>
</feature>
<reference evidence="2 3" key="1">
    <citation type="submission" date="2013-11" db="EMBL/GenBank/DDBJ databases">
        <title>Metagenomic analysis of a methanogenic consortium involved in long chain n-alkane degradation.</title>
        <authorList>
            <person name="Davidova I.A."/>
            <person name="Callaghan A.V."/>
            <person name="Wawrik B."/>
            <person name="Pruitt S."/>
            <person name="Marks C."/>
            <person name="Duncan K.E."/>
            <person name="Suflita J.M."/>
        </authorList>
    </citation>
    <scope>NUCLEOTIDE SEQUENCE [LARGE SCALE GENOMIC DNA]</scope>
    <source>
        <strain evidence="2 3">SPR</strain>
    </source>
</reference>
<proteinExistence type="predicted"/>
<comment type="caution">
    <text evidence="2">The sequence shown here is derived from an EMBL/GenBank/DDBJ whole genome shotgun (WGS) entry which is preliminary data.</text>
</comment>
<gene>
    <name evidence="2" type="ORF">X474_12435</name>
</gene>
<evidence type="ECO:0000256" key="1">
    <source>
        <dbReference type="SAM" id="Phobius"/>
    </source>
</evidence>
<dbReference type="Proteomes" id="UP000032233">
    <property type="component" value="Unassembled WGS sequence"/>
</dbReference>
<dbReference type="InParanoid" id="A0A0D2J6Z2"/>
<sequence length="206" mass="23440">MIHFLSNVKFKFIFSSNISKLYAKAFASPVSYFRLLQRVKGEDAFLFFILVSLINFIVLFYGLLFFRMAFGITLGAGGYDATSVLSYGVKAIVPVLEKYFWCFLIDIICLVSFAQIYKRKNTFGCTFKKVLLIFLASQVFNIFLFFEPFFCSTLLPSGLLSFCLTMIFGIAVIFKVTTAWVVHIVVGSVLIISNLISKIHFFLCEI</sequence>
<keyword evidence="1" id="KW-0812">Transmembrane</keyword>